<dbReference type="PANTHER" id="PTHR32071">
    <property type="entry name" value="TRANSCRIPTIONAL REGULATORY PROTEIN"/>
    <property type="match status" value="1"/>
</dbReference>
<dbReference type="Gene3D" id="3.40.50.300">
    <property type="entry name" value="P-loop containing nucleotide triphosphate hydrolases"/>
    <property type="match status" value="1"/>
</dbReference>
<evidence type="ECO:0000313" key="9">
    <source>
        <dbReference type="EMBL" id="OWJ69217.1"/>
    </source>
</evidence>
<dbReference type="InterPro" id="IPR029016">
    <property type="entry name" value="GAF-like_dom_sf"/>
</dbReference>
<dbReference type="FunFam" id="3.40.50.300:FF:000006">
    <property type="entry name" value="DNA-binding transcriptional regulator NtrC"/>
    <property type="match status" value="1"/>
</dbReference>
<dbReference type="InterPro" id="IPR025662">
    <property type="entry name" value="Sigma_54_int_dom_ATP-bd_1"/>
</dbReference>
<name>A0A211ZVW0_9PROT</name>
<dbReference type="PROSITE" id="PS00675">
    <property type="entry name" value="SIGMA54_INTERACT_1"/>
    <property type="match status" value="1"/>
</dbReference>
<dbReference type="Pfam" id="PF25601">
    <property type="entry name" value="AAA_lid_14"/>
    <property type="match status" value="1"/>
</dbReference>
<dbReference type="InterPro" id="IPR002197">
    <property type="entry name" value="HTH_Fis"/>
</dbReference>
<dbReference type="SMART" id="SM00382">
    <property type="entry name" value="AAA"/>
    <property type="match status" value="1"/>
</dbReference>
<evidence type="ECO:0000256" key="2">
    <source>
        <dbReference type="ARBA" id="ARBA00022840"/>
    </source>
</evidence>
<dbReference type="EMBL" id="NHON01000001">
    <property type="protein sequence ID" value="OWJ69217.1"/>
    <property type="molecule type" value="Genomic_DNA"/>
</dbReference>
<keyword evidence="10" id="KW-1185">Reference proteome</keyword>
<keyword evidence="1" id="KW-0547">Nucleotide-binding</keyword>
<dbReference type="InterPro" id="IPR009057">
    <property type="entry name" value="Homeodomain-like_sf"/>
</dbReference>
<proteinExistence type="predicted"/>
<dbReference type="AlphaFoldDB" id="A0A211ZVW0"/>
<evidence type="ECO:0000313" key="10">
    <source>
        <dbReference type="Proteomes" id="UP000196655"/>
    </source>
</evidence>
<gene>
    <name evidence="9" type="ORF">BWR60_01410</name>
</gene>
<dbReference type="InterPro" id="IPR003018">
    <property type="entry name" value="GAF"/>
</dbReference>
<dbReference type="InterPro" id="IPR058031">
    <property type="entry name" value="AAA_lid_NorR"/>
</dbReference>
<dbReference type="PROSITE" id="PS00676">
    <property type="entry name" value="SIGMA54_INTERACT_2"/>
    <property type="match status" value="1"/>
</dbReference>
<keyword evidence="5" id="KW-0238">DNA-binding</keyword>
<feature type="domain" description="Sigma-54 factor interaction" evidence="8">
    <location>
        <begin position="322"/>
        <end position="545"/>
    </location>
</feature>
<keyword evidence="4" id="KW-0805">Transcription regulation</keyword>
<dbReference type="PANTHER" id="PTHR32071:SF77">
    <property type="entry name" value="TRANSCRIPTIONAL REGULATORY PROTEIN"/>
    <property type="match status" value="1"/>
</dbReference>
<dbReference type="GO" id="GO:0043565">
    <property type="term" value="F:sequence-specific DNA binding"/>
    <property type="evidence" value="ECO:0007669"/>
    <property type="project" value="InterPro"/>
</dbReference>
<accession>A0A211ZVW0</accession>
<evidence type="ECO:0000259" key="8">
    <source>
        <dbReference type="PROSITE" id="PS50045"/>
    </source>
</evidence>
<dbReference type="InterPro" id="IPR002078">
    <property type="entry name" value="Sigma_54_int"/>
</dbReference>
<evidence type="ECO:0000256" key="1">
    <source>
        <dbReference type="ARBA" id="ARBA00022741"/>
    </source>
</evidence>
<keyword evidence="2" id="KW-0067">ATP-binding</keyword>
<dbReference type="Gene3D" id="3.30.450.40">
    <property type="match status" value="1"/>
</dbReference>
<evidence type="ECO:0000256" key="4">
    <source>
        <dbReference type="ARBA" id="ARBA00023015"/>
    </source>
</evidence>
<dbReference type="InterPro" id="IPR025943">
    <property type="entry name" value="Sigma_54_int_dom_ATP-bd_2"/>
</dbReference>
<dbReference type="Pfam" id="PF01590">
    <property type="entry name" value="GAF"/>
    <property type="match status" value="1"/>
</dbReference>
<dbReference type="GO" id="GO:0006355">
    <property type="term" value="P:regulation of DNA-templated transcription"/>
    <property type="evidence" value="ECO:0007669"/>
    <property type="project" value="InterPro"/>
</dbReference>
<keyword evidence="7" id="KW-0804">Transcription</keyword>
<dbReference type="RefSeq" id="WP_218823273.1">
    <property type="nucleotide sequence ID" value="NZ_NHON01000001.1"/>
</dbReference>
<dbReference type="InterPro" id="IPR027417">
    <property type="entry name" value="P-loop_NTPase"/>
</dbReference>
<dbReference type="GO" id="GO:0000160">
    <property type="term" value="P:phosphorelay signal transduction system"/>
    <property type="evidence" value="ECO:0007669"/>
    <property type="project" value="UniProtKB-KW"/>
</dbReference>
<keyword evidence="6" id="KW-0010">Activator</keyword>
<evidence type="ECO:0000256" key="6">
    <source>
        <dbReference type="ARBA" id="ARBA00023159"/>
    </source>
</evidence>
<dbReference type="InterPro" id="IPR003593">
    <property type="entry name" value="AAA+_ATPase"/>
</dbReference>
<dbReference type="Pfam" id="PF00158">
    <property type="entry name" value="Sigma54_activat"/>
    <property type="match status" value="1"/>
</dbReference>
<keyword evidence="3" id="KW-0902">Two-component regulatory system</keyword>
<dbReference type="SUPFAM" id="SSF46689">
    <property type="entry name" value="Homeodomain-like"/>
    <property type="match status" value="1"/>
</dbReference>
<reference evidence="10" key="1">
    <citation type="submission" date="2017-05" db="EMBL/GenBank/DDBJ databases">
        <authorList>
            <person name="Macchi M."/>
            <person name="Festa S."/>
            <person name="Coppotelli B.M."/>
            <person name="Morelli I.S."/>
        </authorList>
    </citation>
    <scope>NUCLEOTIDE SEQUENCE [LARGE SCALE GENOMIC DNA]</scope>
    <source>
        <strain evidence="10">I</strain>
    </source>
</reference>
<dbReference type="CDD" id="cd00009">
    <property type="entry name" value="AAA"/>
    <property type="match status" value="1"/>
</dbReference>
<evidence type="ECO:0000256" key="3">
    <source>
        <dbReference type="ARBA" id="ARBA00023012"/>
    </source>
</evidence>
<dbReference type="SUPFAM" id="SSF52540">
    <property type="entry name" value="P-loop containing nucleoside triphosphate hydrolases"/>
    <property type="match status" value="1"/>
</dbReference>
<dbReference type="PROSITE" id="PS50045">
    <property type="entry name" value="SIGMA54_INTERACT_4"/>
    <property type="match status" value="1"/>
</dbReference>
<comment type="caution">
    <text evidence="9">The sequence shown here is derived from an EMBL/GenBank/DDBJ whole genome shotgun (WGS) entry which is preliminary data.</text>
</comment>
<dbReference type="GO" id="GO:0005524">
    <property type="term" value="F:ATP binding"/>
    <property type="evidence" value="ECO:0007669"/>
    <property type="project" value="UniProtKB-KW"/>
</dbReference>
<evidence type="ECO:0000256" key="7">
    <source>
        <dbReference type="ARBA" id="ARBA00023163"/>
    </source>
</evidence>
<organism evidence="9 10">
    <name type="scientific">Inquilinus limosus</name>
    <dbReference type="NCBI Taxonomy" id="171674"/>
    <lineage>
        <taxon>Bacteria</taxon>
        <taxon>Pseudomonadati</taxon>
        <taxon>Pseudomonadota</taxon>
        <taxon>Alphaproteobacteria</taxon>
        <taxon>Rhodospirillales</taxon>
        <taxon>Rhodospirillaceae</taxon>
        <taxon>Inquilinus</taxon>
    </lineage>
</organism>
<dbReference type="Proteomes" id="UP000196655">
    <property type="component" value="Unassembled WGS sequence"/>
</dbReference>
<sequence>MLPAMADERLSQARILLQRRGIADADLLAPAIHDSWTRCLAAGLDPERPPPLTMVDDAMLREARDQSELALRLARTEMKNLYHQIAGTNFMIAFATPDALLLDTISDSSFSATARATAIRPGSHWAEIRCGTNALGTVAQQGQPITVHGGEHFFHRYGTLTCTAVPVFGPDAGLAGVLDASSDCRSRQQHTRALVAMAATQIENGLFRECHHAAMVVAFHSRGEYLRTLNAGLLALDPDGVVLGANPQARFLLQGLPALPGRRFEDLFRTRFGPFLDGARIRERQRLDDLVGSAFVATIETLPAAPKASSAPRMSPTSPTGFVAGDRRVAEVVRQVEAAASRKLPILIRGETGTGKEQLARHAHIAGRRTGEFVPLNCAALPDTLAEAELFGHADGAFTGARRGGAPGLVVEADGGTLFLDEIGDMPLPLQAVLLRLLDDWTVRPVGSGRRRQVDVQLVAATNADLERSVEAGRFRADLFYRLSAVEVTLPPLTGRQDFAAIARHLLSEIAPCCSITPMALERLAVRPWTGNVRELRNVLIRLTLSEPDRPIDLDAVDTLPDGTAASARSTGSGGLKEAMHQQIRTVHRDVAGNVSETARRLGVSRNTIYRALRASASV</sequence>
<dbReference type="Gene3D" id="1.10.10.60">
    <property type="entry name" value="Homeodomain-like"/>
    <property type="match status" value="1"/>
</dbReference>
<evidence type="ECO:0000256" key="5">
    <source>
        <dbReference type="ARBA" id="ARBA00023125"/>
    </source>
</evidence>
<dbReference type="Gene3D" id="1.10.8.60">
    <property type="match status" value="1"/>
</dbReference>
<protein>
    <submittedName>
        <fullName evidence="9">Sigma-54-dependent Fis family transcriptional regulator</fullName>
    </submittedName>
</protein>
<dbReference type="Pfam" id="PF02954">
    <property type="entry name" value="HTH_8"/>
    <property type="match status" value="1"/>
</dbReference>